<evidence type="ECO:0000313" key="7">
    <source>
        <dbReference type="Proteomes" id="UP001220509"/>
    </source>
</evidence>
<dbReference type="AlphaFoldDB" id="A0AAX3LZJ0"/>
<keyword evidence="6" id="KW-0347">Helicase</keyword>
<feature type="domain" description="Helicase ATP-binding" evidence="4">
    <location>
        <begin position="338"/>
        <end position="490"/>
    </location>
</feature>
<protein>
    <submittedName>
        <fullName evidence="6">Helicase-related protein</fullName>
    </submittedName>
</protein>
<dbReference type="PROSITE" id="PS51192">
    <property type="entry name" value="HELICASE_ATP_BIND_1"/>
    <property type="match status" value="1"/>
</dbReference>
<dbReference type="GO" id="GO:0003677">
    <property type="term" value="F:DNA binding"/>
    <property type="evidence" value="ECO:0007669"/>
    <property type="project" value="UniProtKB-KW"/>
</dbReference>
<accession>A0AAX3LZJ0</accession>
<dbReference type="GO" id="GO:0006310">
    <property type="term" value="P:DNA recombination"/>
    <property type="evidence" value="ECO:0007669"/>
    <property type="project" value="TreeGrafter"/>
</dbReference>
<reference evidence="6 7" key="1">
    <citation type="submission" date="2023-02" db="EMBL/GenBank/DDBJ databases">
        <title>Genome sequence of Paenibacillus kyungheensis KACC 18744.</title>
        <authorList>
            <person name="Kim S."/>
            <person name="Heo J."/>
            <person name="Kwon S.-W."/>
        </authorList>
    </citation>
    <scope>NUCLEOTIDE SEQUENCE [LARGE SCALE GENOMIC DNA]</scope>
    <source>
        <strain evidence="6 7">KACC 18744</strain>
    </source>
</reference>
<dbReference type="GO" id="GO:0006302">
    <property type="term" value="P:double-strand break repair"/>
    <property type="evidence" value="ECO:0007669"/>
    <property type="project" value="TreeGrafter"/>
</dbReference>
<dbReference type="KEGG" id="pka:PQ456_19890"/>
<sequence>MPIALYAIKQKDEWSFEISLDLRIDLIWWTSDKRHTETIQQMIYISSTIPLVWALQCKQYLKFDNSADRWDQYQWKQHIEQWLFNRIQNYNQHDNQRRNIDSFIVADQIKILWDDTMNTIKDIPFLVSTIQHMQDQPDEYIDHSVLPVWKRKVMLGAIELTHMMQGRSLLETEYMMMITDQQVNLLTHWKAYTQLAYLTQSLRLHSAVHKDSASGYHCRRCGSQRMNTTPCASCGSSACAYCEICLNLGRSRECTLMIQSVYVALLDLNSVSSIDTDYKEENIQNRWGLSDAQTEATTSALYFLKNKKQNSNKMIFSNKNRFYLFFLSKSKNKKGIPSPSYFTHKRFLLWAVTGAGKTEMTFPLIDHVLQNKGKVLVATPRRDVVLELAPRMAKAFPATTISVLYGGSEDRWRSSDLTIATTHQLLRFSQAFDLVILDELDAFPFHNDPMLAYAANACCKYDGAFVYLSATPPVQLQKEIKQGILAHAKVPARFHGHPLPVPKYIHIPTVTHMLNRKQLSHTLLKYLRYSVTRQAQIFIFVSRIALIESLVLLLRSYFPELSIEGTSSQDHERADKVLLFREQQIRILVTTTILERGVTIPYSDVYILDADSGLFDASSLVQMAGRAGRSKEDPKGNVIFGAKQWTIEQKKAVSQIKLMNRIARRKGYLHVSKSSILRKGL</sequence>
<dbReference type="GO" id="GO:0006270">
    <property type="term" value="P:DNA replication initiation"/>
    <property type="evidence" value="ECO:0007669"/>
    <property type="project" value="TreeGrafter"/>
</dbReference>
<evidence type="ECO:0000313" key="6">
    <source>
        <dbReference type="EMBL" id="WCT55382.1"/>
    </source>
</evidence>
<dbReference type="InterPro" id="IPR001650">
    <property type="entry name" value="Helicase_C-like"/>
</dbReference>
<dbReference type="SMART" id="SM00490">
    <property type="entry name" value="HELICc"/>
    <property type="match status" value="1"/>
</dbReference>
<evidence type="ECO:0000256" key="3">
    <source>
        <dbReference type="ARBA" id="ARBA00023125"/>
    </source>
</evidence>
<evidence type="ECO:0000259" key="4">
    <source>
        <dbReference type="PROSITE" id="PS51192"/>
    </source>
</evidence>
<evidence type="ECO:0000259" key="5">
    <source>
        <dbReference type="PROSITE" id="PS51194"/>
    </source>
</evidence>
<keyword evidence="6" id="KW-0378">Hydrolase</keyword>
<keyword evidence="3" id="KW-0238">DNA-binding</keyword>
<dbReference type="InterPro" id="IPR014001">
    <property type="entry name" value="Helicase_ATP-bd"/>
</dbReference>
<dbReference type="EMBL" id="CP117416">
    <property type="protein sequence ID" value="WCT55382.1"/>
    <property type="molecule type" value="Genomic_DNA"/>
</dbReference>
<dbReference type="SMART" id="SM00487">
    <property type="entry name" value="DEXDc"/>
    <property type="match status" value="1"/>
</dbReference>
<evidence type="ECO:0000256" key="2">
    <source>
        <dbReference type="ARBA" id="ARBA00022840"/>
    </source>
</evidence>
<keyword evidence="1" id="KW-0547">Nucleotide-binding</keyword>
<dbReference type="Pfam" id="PF00271">
    <property type="entry name" value="Helicase_C"/>
    <property type="match status" value="1"/>
</dbReference>
<dbReference type="SUPFAM" id="SSF52540">
    <property type="entry name" value="P-loop containing nucleoside triphosphate hydrolases"/>
    <property type="match status" value="1"/>
</dbReference>
<dbReference type="GO" id="GO:0043138">
    <property type="term" value="F:3'-5' DNA helicase activity"/>
    <property type="evidence" value="ECO:0007669"/>
    <property type="project" value="TreeGrafter"/>
</dbReference>
<gene>
    <name evidence="6" type="ORF">PQ456_19890</name>
</gene>
<evidence type="ECO:0000256" key="1">
    <source>
        <dbReference type="ARBA" id="ARBA00022741"/>
    </source>
</evidence>
<name>A0AAX3LZJ0_9BACL</name>
<keyword evidence="2" id="KW-0067">ATP-binding</keyword>
<organism evidence="6 7">
    <name type="scientific">Paenibacillus kyungheensis</name>
    <dbReference type="NCBI Taxonomy" id="1452732"/>
    <lineage>
        <taxon>Bacteria</taxon>
        <taxon>Bacillati</taxon>
        <taxon>Bacillota</taxon>
        <taxon>Bacilli</taxon>
        <taxon>Bacillales</taxon>
        <taxon>Paenibacillaceae</taxon>
        <taxon>Paenibacillus</taxon>
    </lineage>
</organism>
<dbReference type="InterPro" id="IPR027417">
    <property type="entry name" value="P-loop_NTPase"/>
</dbReference>
<feature type="domain" description="Helicase C-terminal" evidence="5">
    <location>
        <begin position="522"/>
        <end position="680"/>
    </location>
</feature>
<dbReference type="GO" id="GO:0005524">
    <property type="term" value="F:ATP binding"/>
    <property type="evidence" value="ECO:0007669"/>
    <property type="project" value="UniProtKB-KW"/>
</dbReference>
<proteinExistence type="predicted"/>
<dbReference type="Proteomes" id="UP001220509">
    <property type="component" value="Chromosome"/>
</dbReference>
<dbReference type="PROSITE" id="PS51194">
    <property type="entry name" value="HELICASE_CTER"/>
    <property type="match status" value="1"/>
</dbReference>
<dbReference type="Pfam" id="PF00270">
    <property type="entry name" value="DEAD"/>
    <property type="match status" value="1"/>
</dbReference>
<dbReference type="RefSeq" id="WP_273613762.1">
    <property type="nucleotide sequence ID" value="NZ_CP117416.1"/>
</dbReference>
<dbReference type="Gene3D" id="3.40.50.300">
    <property type="entry name" value="P-loop containing nucleotide triphosphate hydrolases"/>
    <property type="match status" value="2"/>
</dbReference>
<dbReference type="InterPro" id="IPR011545">
    <property type="entry name" value="DEAD/DEAH_box_helicase_dom"/>
</dbReference>
<keyword evidence="7" id="KW-1185">Reference proteome</keyword>
<dbReference type="PANTHER" id="PTHR30580:SF1">
    <property type="entry name" value="COMF OPERON PROTEIN 1"/>
    <property type="match status" value="1"/>
</dbReference>
<dbReference type="PANTHER" id="PTHR30580">
    <property type="entry name" value="PRIMOSOMAL PROTEIN N"/>
    <property type="match status" value="1"/>
</dbReference>